<dbReference type="EMBL" id="JACHLE010000001">
    <property type="protein sequence ID" value="MBB4805881.1"/>
    <property type="molecule type" value="Genomic_DNA"/>
</dbReference>
<organism evidence="1 2">
    <name type="scientific">Chryseobacterium defluvii</name>
    <dbReference type="NCBI Taxonomy" id="160396"/>
    <lineage>
        <taxon>Bacteria</taxon>
        <taxon>Pseudomonadati</taxon>
        <taxon>Bacteroidota</taxon>
        <taxon>Flavobacteriia</taxon>
        <taxon>Flavobacteriales</taxon>
        <taxon>Weeksellaceae</taxon>
        <taxon>Chryseobacterium group</taxon>
        <taxon>Chryseobacterium</taxon>
    </lineage>
</organism>
<dbReference type="RefSeq" id="WP_184185814.1">
    <property type="nucleotide sequence ID" value="NZ_JACHLE010000001.1"/>
</dbReference>
<evidence type="ECO:0000313" key="1">
    <source>
        <dbReference type="EMBL" id="MBB4805881.1"/>
    </source>
</evidence>
<accession>A0A840K8S5</accession>
<reference evidence="1 2" key="1">
    <citation type="submission" date="2020-08" db="EMBL/GenBank/DDBJ databases">
        <title>Functional genomics of gut bacteria from endangered species of beetles.</title>
        <authorList>
            <person name="Carlos-Shanley C."/>
        </authorList>
    </citation>
    <scope>NUCLEOTIDE SEQUENCE [LARGE SCALE GENOMIC DNA]</scope>
    <source>
        <strain evidence="1 2">S00151</strain>
    </source>
</reference>
<keyword evidence="2" id="KW-1185">Reference proteome</keyword>
<comment type="caution">
    <text evidence="1">The sequence shown here is derived from an EMBL/GenBank/DDBJ whole genome shotgun (WGS) entry which is preliminary data.</text>
</comment>
<dbReference type="Proteomes" id="UP000592180">
    <property type="component" value="Unassembled WGS sequence"/>
</dbReference>
<gene>
    <name evidence="1" type="ORF">HNP38_001153</name>
</gene>
<dbReference type="AlphaFoldDB" id="A0A840K8S5"/>
<protein>
    <submittedName>
        <fullName evidence="1">Uncharacterized protein</fullName>
    </submittedName>
</protein>
<name>A0A840K8S5_9FLAO</name>
<sequence>MEVTFSNAIKYTQDPFDFIANRENKYVHGSKYMYSDEDYLQIIEKSIPQYLNGSDFKDASLSKEEIIVFNKVLEEQIEYWLSSRVHIPIKKVHILWFTKEKLLSLILAQQIVMIKPYGIY</sequence>
<evidence type="ECO:0000313" key="2">
    <source>
        <dbReference type="Proteomes" id="UP000592180"/>
    </source>
</evidence>
<proteinExistence type="predicted"/>